<dbReference type="PROSITE" id="PS00662">
    <property type="entry name" value="T2SP_E"/>
    <property type="match status" value="1"/>
</dbReference>
<dbReference type="Gene3D" id="3.30.450.90">
    <property type="match status" value="1"/>
</dbReference>
<dbReference type="eggNOG" id="COG2804">
    <property type="taxonomic scope" value="Bacteria"/>
</dbReference>
<keyword evidence="2" id="KW-0547">Nucleotide-binding</keyword>
<evidence type="ECO:0000313" key="5">
    <source>
        <dbReference type="EMBL" id="KEZ87980.1"/>
    </source>
</evidence>
<proteinExistence type="inferred from homology"/>
<dbReference type="SUPFAM" id="SSF160246">
    <property type="entry name" value="EspE N-terminal domain-like"/>
    <property type="match status" value="1"/>
</dbReference>
<evidence type="ECO:0000256" key="3">
    <source>
        <dbReference type="ARBA" id="ARBA00022840"/>
    </source>
</evidence>
<dbReference type="STRING" id="318464.IO99_03895"/>
<accession>A0A084JG96</accession>
<dbReference type="Gene3D" id="3.30.300.160">
    <property type="entry name" value="Type II secretion system, protein E, N-terminal domain"/>
    <property type="match status" value="1"/>
</dbReference>
<sequence>MARNTVRLGDLLVKANKITRSQLSEALEIQKVKRKKLGELLIDEGIVTEDIIIEVLQEQLGIERVTLSNIDVDSKAVKLVNEGLCRKYELFPFYTADGVIKVAVSDPLNIFAMDDVAITTGLRVEPYISTKDDIHKATEKYYSDRNVESAVEEITRSRIVFHNKTEDIEKIDEVKNAPTVKLVDSLLKNAVEQRASDIHIEPYEKHIRVRYRIDGQLEEISSLNIDVLPGIVTRIKILANLNIAEKRIPQDGRIVTVINNKNIDMRVSIIPLITGEKVVIRILDRSNYKIGKDNLGMSSENIKNLENIISAPHGIILVTGPTGSGKSTTLYTILGELNDINKNIVTVEDPVEYSMDGINQVNVNSKVGLTFAAGLRSILRQDPDVVMVGEIRDSETAEIGIRAAITGHLVLSTLHTNDAPSSVIRLIDMGVEPFLVATAIKGVIAQRLVRRICPSCKEAYEGDEAERKLLNLNSDDKVTLHRGKGCASCNYTGYSGRLGVYEIMNVDRDIKDLIIKSNNPEELKDEAVKKGMKTLSDSCRELVLKGETTMEEMMKIIFMDNL</sequence>
<keyword evidence="6" id="KW-1185">Reference proteome</keyword>
<dbReference type="SMART" id="SM00382">
    <property type="entry name" value="AAA"/>
    <property type="match status" value="1"/>
</dbReference>
<dbReference type="AlphaFoldDB" id="A0A084JG96"/>
<keyword evidence="3" id="KW-0067">ATP-binding</keyword>
<dbReference type="Pfam" id="PF05157">
    <property type="entry name" value="MshEN"/>
    <property type="match status" value="1"/>
</dbReference>
<dbReference type="RefSeq" id="WP_035130473.1">
    <property type="nucleotide sequence ID" value="NZ_JPMD01000006.1"/>
</dbReference>
<dbReference type="FunFam" id="3.40.50.300:FF:000398">
    <property type="entry name" value="Type IV pilus assembly ATPase PilB"/>
    <property type="match status" value="1"/>
</dbReference>
<dbReference type="Pfam" id="PF00437">
    <property type="entry name" value="T2SSE"/>
    <property type="match status" value="1"/>
</dbReference>
<dbReference type="InterPro" id="IPR001482">
    <property type="entry name" value="T2SS/T4SS_dom"/>
</dbReference>
<protein>
    <submittedName>
        <fullName evidence="5">Type II secretion system protein E</fullName>
    </submittedName>
</protein>
<evidence type="ECO:0000256" key="2">
    <source>
        <dbReference type="ARBA" id="ARBA00022741"/>
    </source>
</evidence>
<dbReference type="GO" id="GO:0005524">
    <property type="term" value="F:ATP binding"/>
    <property type="evidence" value="ECO:0007669"/>
    <property type="project" value="UniProtKB-KW"/>
</dbReference>
<dbReference type="PANTHER" id="PTHR30258:SF1">
    <property type="entry name" value="PROTEIN TRANSPORT PROTEIN HOFB HOMOLOG"/>
    <property type="match status" value="1"/>
</dbReference>
<comment type="caution">
    <text evidence="5">The sequence shown here is derived from an EMBL/GenBank/DDBJ whole genome shotgun (WGS) entry which is preliminary data.</text>
</comment>
<dbReference type="SUPFAM" id="SSF52540">
    <property type="entry name" value="P-loop containing nucleoside triphosphate hydrolases"/>
    <property type="match status" value="1"/>
</dbReference>
<dbReference type="InterPro" id="IPR007831">
    <property type="entry name" value="T2SS_GspE_N"/>
</dbReference>
<dbReference type="EMBL" id="JPMD01000006">
    <property type="protein sequence ID" value="KEZ87980.1"/>
    <property type="molecule type" value="Genomic_DNA"/>
</dbReference>
<feature type="domain" description="Bacterial type II secretion system protein E" evidence="4">
    <location>
        <begin position="379"/>
        <end position="393"/>
    </location>
</feature>
<dbReference type="InterPro" id="IPR037257">
    <property type="entry name" value="T2SS_E_N_sf"/>
</dbReference>
<dbReference type="InterPro" id="IPR003593">
    <property type="entry name" value="AAA+_ATPase"/>
</dbReference>
<comment type="similarity">
    <text evidence="1">Belongs to the GSP E family.</text>
</comment>
<dbReference type="InterPro" id="IPR027417">
    <property type="entry name" value="P-loop_NTPase"/>
</dbReference>
<gene>
    <name evidence="5" type="ORF">IO99_03895</name>
</gene>
<dbReference type="GO" id="GO:0005886">
    <property type="term" value="C:plasma membrane"/>
    <property type="evidence" value="ECO:0007669"/>
    <property type="project" value="TreeGrafter"/>
</dbReference>
<dbReference type="CDD" id="cd01129">
    <property type="entry name" value="PulE-GspE-like"/>
    <property type="match status" value="1"/>
</dbReference>
<dbReference type="FunFam" id="3.30.450.90:FF:000001">
    <property type="entry name" value="Type II secretion system ATPase GspE"/>
    <property type="match status" value="1"/>
</dbReference>
<evidence type="ECO:0000259" key="4">
    <source>
        <dbReference type="PROSITE" id="PS00662"/>
    </source>
</evidence>
<dbReference type="PANTHER" id="PTHR30258">
    <property type="entry name" value="TYPE II SECRETION SYSTEM PROTEIN GSPE-RELATED"/>
    <property type="match status" value="1"/>
</dbReference>
<reference evidence="5 6" key="1">
    <citation type="submission" date="2014-07" db="EMBL/GenBank/DDBJ databases">
        <title>Draft genome of Clostridium sulfidigenes 113A isolated from sediments associated with methane hydrate from Krishna Godavari basin.</title>
        <authorList>
            <person name="Honkalas V.S."/>
            <person name="Dabir A.P."/>
            <person name="Arora P."/>
            <person name="Dhakephalkar P.K."/>
        </authorList>
    </citation>
    <scope>NUCLEOTIDE SEQUENCE [LARGE SCALE GENOMIC DNA]</scope>
    <source>
        <strain evidence="5 6">113A</strain>
    </source>
</reference>
<name>A0A084JG96_9CLOT</name>
<dbReference type="GO" id="GO:0016887">
    <property type="term" value="F:ATP hydrolysis activity"/>
    <property type="evidence" value="ECO:0007669"/>
    <property type="project" value="TreeGrafter"/>
</dbReference>
<dbReference type="Gene3D" id="3.40.50.300">
    <property type="entry name" value="P-loop containing nucleotide triphosphate hydrolases"/>
    <property type="match status" value="1"/>
</dbReference>
<evidence type="ECO:0000256" key="1">
    <source>
        <dbReference type="ARBA" id="ARBA00006611"/>
    </source>
</evidence>
<dbReference type="Proteomes" id="UP000028542">
    <property type="component" value="Unassembled WGS sequence"/>
</dbReference>
<organism evidence="5 6">
    <name type="scientific">Clostridium sulfidigenes</name>
    <dbReference type="NCBI Taxonomy" id="318464"/>
    <lineage>
        <taxon>Bacteria</taxon>
        <taxon>Bacillati</taxon>
        <taxon>Bacillota</taxon>
        <taxon>Clostridia</taxon>
        <taxon>Eubacteriales</taxon>
        <taxon>Clostridiaceae</taxon>
        <taxon>Clostridium</taxon>
    </lineage>
</organism>
<evidence type="ECO:0000313" key="6">
    <source>
        <dbReference type="Proteomes" id="UP000028542"/>
    </source>
</evidence>